<proteinExistence type="predicted"/>
<comment type="caution">
    <text evidence="2">The sequence shown here is derived from an EMBL/GenBank/DDBJ whole genome shotgun (WGS) entry which is preliminary data.</text>
</comment>
<sequence>MHASTERLGQGLLDRRGDAERLRLARHASLRVGDVQQRHEFVVEHANDAQAREQCFATFNLEHVRHEKLEHLIRSLALEVGNEQRKFAPSEQLGEDSEEPAALAGSGPAADGRVHPKQPLRRETDPLPPAAAIRHRREYDLARSG</sequence>
<accession>A0A849SPW4</accession>
<protein>
    <submittedName>
        <fullName evidence="2">Uncharacterized protein</fullName>
    </submittedName>
</protein>
<feature type="region of interest" description="Disordered" evidence="1">
    <location>
        <begin position="85"/>
        <end position="145"/>
    </location>
</feature>
<dbReference type="EMBL" id="JABFRW010000086">
    <property type="protein sequence ID" value="NOT33995.1"/>
    <property type="molecule type" value="Genomic_DNA"/>
</dbReference>
<organism evidence="2 3">
    <name type="scientific">Eiseniibacteriota bacterium</name>
    <dbReference type="NCBI Taxonomy" id="2212470"/>
    <lineage>
        <taxon>Bacteria</taxon>
        <taxon>Candidatus Eiseniibacteriota</taxon>
    </lineage>
</organism>
<reference evidence="2 3" key="1">
    <citation type="submission" date="2020-04" db="EMBL/GenBank/DDBJ databases">
        <title>Metagenomic profiling of ammonia- and methane-oxidizing microorganisms in a Dutch drinking water treatment plant.</title>
        <authorList>
            <person name="Poghosyan L."/>
            <person name="Leucker S."/>
        </authorList>
    </citation>
    <scope>NUCLEOTIDE SEQUENCE [LARGE SCALE GENOMIC DNA]</scope>
    <source>
        <strain evidence="2">S-RSF-IL-03</strain>
    </source>
</reference>
<dbReference type="Proteomes" id="UP000580839">
    <property type="component" value="Unassembled WGS sequence"/>
</dbReference>
<evidence type="ECO:0000313" key="2">
    <source>
        <dbReference type="EMBL" id="NOT33995.1"/>
    </source>
</evidence>
<gene>
    <name evidence="2" type="ORF">HOP12_07485</name>
</gene>
<evidence type="ECO:0000256" key="1">
    <source>
        <dbReference type="SAM" id="MobiDB-lite"/>
    </source>
</evidence>
<evidence type="ECO:0000313" key="3">
    <source>
        <dbReference type="Proteomes" id="UP000580839"/>
    </source>
</evidence>
<name>A0A849SPW4_UNCEI</name>
<dbReference type="AlphaFoldDB" id="A0A849SPW4"/>